<protein>
    <submittedName>
        <fullName evidence="4">Uncharacterized protein</fullName>
    </submittedName>
</protein>
<dbReference type="GO" id="GO:0033897">
    <property type="term" value="F:ribonuclease T2 activity"/>
    <property type="evidence" value="ECO:0007669"/>
    <property type="project" value="InterPro"/>
</dbReference>
<dbReference type="EMBL" id="JAKLMC020000027">
    <property type="protein sequence ID" value="KAK5950404.1"/>
    <property type="molecule type" value="Genomic_DNA"/>
</dbReference>
<comment type="caution">
    <text evidence="4">The sequence shown here is derived from an EMBL/GenBank/DDBJ whole genome shotgun (WGS) entry which is preliminary data.</text>
</comment>
<evidence type="ECO:0000313" key="4">
    <source>
        <dbReference type="EMBL" id="KAK5950404.1"/>
    </source>
</evidence>
<keyword evidence="3" id="KW-0732">Signal</keyword>
<keyword evidence="5" id="KW-1185">Reference proteome</keyword>
<evidence type="ECO:0000256" key="2">
    <source>
        <dbReference type="RuleBase" id="RU004328"/>
    </source>
</evidence>
<comment type="similarity">
    <text evidence="1 2">Belongs to the RNase T2 family.</text>
</comment>
<evidence type="ECO:0000256" key="3">
    <source>
        <dbReference type="SAM" id="SignalP"/>
    </source>
</evidence>
<dbReference type="GO" id="GO:0003723">
    <property type="term" value="F:RNA binding"/>
    <property type="evidence" value="ECO:0007669"/>
    <property type="project" value="InterPro"/>
</dbReference>
<dbReference type="InterPro" id="IPR036430">
    <property type="entry name" value="RNase_T2-like_sf"/>
</dbReference>
<gene>
    <name evidence="4" type="ORF">OHC33_008623</name>
</gene>
<reference evidence="4 5" key="1">
    <citation type="submission" date="2022-12" db="EMBL/GenBank/DDBJ databases">
        <title>Genomic features and morphological characterization of a novel Knufia sp. strain isolated from spacecraft assembly facility.</title>
        <authorList>
            <person name="Teixeira M."/>
            <person name="Chander A.M."/>
            <person name="Stajich J.E."/>
            <person name="Venkateswaran K."/>
        </authorList>
    </citation>
    <scope>NUCLEOTIDE SEQUENCE [LARGE SCALE GENOMIC DNA]</scope>
    <source>
        <strain evidence="4 5">FJI-L2-BK-P2</strain>
    </source>
</reference>
<feature type="signal peptide" evidence="3">
    <location>
        <begin position="1"/>
        <end position="18"/>
    </location>
</feature>
<proteinExistence type="inferred from homology"/>
<name>A0AAN8I3I8_9EURO</name>
<dbReference type="GO" id="GO:0006401">
    <property type="term" value="P:RNA catabolic process"/>
    <property type="evidence" value="ECO:0007669"/>
    <property type="project" value="TreeGrafter"/>
</dbReference>
<dbReference type="PANTHER" id="PTHR11240:SF17">
    <property type="entry name" value="RIBONUCLEASE T2"/>
    <property type="match status" value="1"/>
</dbReference>
<organism evidence="4 5">
    <name type="scientific">Knufia fluminis</name>
    <dbReference type="NCBI Taxonomy" id="191047"/>
    <lineage>
        <taxon>Eukaryota</taxon>
        <taxon>Fungi</taxon>
        <taxon>Dikarya</taxon>
        <taxon>Ascomycota</taxon>
        <taxon>Pezizomycotina</taxon>
        <taxon>Eurotiomycetes</taxon>
        <taxon>Chaetothyriomycetidae</taxon>
        <taxon>Chaetothyriales</taxon>
        <taxon>Trichomeriaceae</taxon>
        <taxon>Knufia</taxon>
    </lineage>
</organism>
<dbReference type="GO" id="GO:0005576">
    <property type="term" value="C:extracellular region"/>
    <property type="evidence" value="ECO:0007669"/>
    <property type="project" value="TreeGrafter"/>
</dbReference>
<dbReference type="PROSITE" id="PS00530">
    <property type="entry name" value="RNASE_T2_1"/>
    <property type="match status" value="1"/>
</dbReference>
<feature type="chain" id="PRO_5043025813" evidence="3">
    <location>
        <begin position="19"/>
        <end position="320"/>
    </location>
</feature>
<accession>A0AAN8I3I8</accession>
<sequence>MKISTVLSTALLTSISTAQDLYPGLSDVNHTCVIKPQLLSCPSQNPLDVDSCCTETFGGLVLLTQFWSTYTGLESQGQLLPSDTWTLHGLWPDYCNGYVNTTLPGSPTLSQVTVLILTNSSYTQYCDLTRQFDPAGSLSPNVTDFPRNGTVVPPYTGPPISSFIEQWERYDLLEWMNTTFQIPCYGPNYREHEDVIDFFDTTIKYYLRYPTWSWLANAGIKPSNTTQVTLLDVQGTLTEASGAVPYIGCRGPRYNETDAGQGSNDTGRTIISEAWYYNHVHGRVQEGNSIAVNATGSTSSCAKAEGALWYYEPTDSSIRS</sequence>
<dbReference type="Proteomes" id="UP001316803">
    <property type="component" value="Unassembled WGS sequence"/>
</dbReference>
<evidence type="ECO:0000256" key="1">
    <source>
        <dbReference type="ARBA" id="ARBA00007469"/>
    </source>
</evidence>
<dbReference type="SUPFAM" id="SSF55895">
    <property type="entry name" value="Ribonuclease Rh-like"/>
    <property type="match status" value="1"/>
</dbReference>
<evidence type="ECO:0000313" key="5">
    <source>
        <dbReference type="Proteomes" id="UP001316803"/>
    </source>
</evidence>
<dbReference type="Gene3D" id="3.90.730.10">
    <property type="entry name" value="Ribonuclease T2-like"/>
    <property type="match status" value="1"/>
</dbReference>
<dbReference type="AlphaFoldDB" id="A0AAN8I3I8"/>
<dbReference type="InterPro" id="IPR018188">
    <property type="entry name" value="RNase_T2_His_AS_1"/>
</dbReference>
<dbReference type="PANTHER" id="PTHR11240">
    <property type="entry name" value="RIBONUCLEASE T2"/>
    <property type="match status" value="1"/>
</dbReference>
<dbReference type="InterPro" id="IPR001568">
    <property type="entry name" value="RNase_T2-like"/>
</dbReference>
<dbReference type="Pfam" id="PF00445">
    <property type="entry name" value="Ribonuclease_T2"/>
    <property type="match status" value="1"/>
</dbReference>